<dbReference type="PROSITE" id="PS50197">
    <property type="entry name" value="BEACH"/>
    <property type="match status" value="1"/>
</dbReference>
<gene>
    <name evidence="4" type="ORF">NMOB1V02_LOCUS8046</name>
</gene>
<accession>A0A7R9BRU7</accession>
<dbReference type="EMBL" id="CAJPEX010002134">
    <property type="protein sequence ID" value="CAG0920538.1"/>
    <property type="molecule type" value="Genomic_DNA"/>
</dbReference>
<dbReference type="OrthoDB" id="26681at2759"/>
<feature type="compositionally biased region" description="Acidic residues" evidence="1">
    <location>
        <begin position="91"/>
        <end position="104"/>
    </location>
</feature>
<dbReference type="PANTHER" id="PTHR13743">
    <property type="entry name" value="BEIGE/BEACH-RELATED"/>
    <property type="match status" value="1"/>
</dbReference>
<protein>
    <recommendedName>
        <fullName evidence="6">BEACH domain-containing protein</fullName>
    </recommendedName>
</protein>
<dbReference type="Pfam" id="PF14844">
    <property type="entry name" value="PH_BEACH"/>
    <property type="match status" value="2"/>
</dbReference>
<dbReference type="PANTHER" id="PTHR13743:SF112">
    <property type="entry name" value="BEACH DOMAIN-CONTAINING PROTEIN"/>
    <property type="match status" value="1"/>
</dbReference>
<evidence type="ECO:0008006" key="6">
    <source>
        <dbReference type="Google" id="ProtNLM"/>
    </source>
</evidence>
<evidence type="ECO:0000259" key="3">
    <source>
        <dbReference type="PROSITE" id="PS51783"/>
    </source>
</evidence>
<reference evidence="4" key="1">
    <citation type="submission" date="2020-11" db="EMBL/GenBank/DDBJ databases">
        <authorList>
            <person name="Tran Van P."/>
        </authorList>
    </citation>
    <scope>NUCLEOTIDE SEQUENCE</scope>
</reference>
<dbReference type="InterPro" id="IPR036372">
    <property type="entry name" value="BEACH_dom_sf"/>
</dbReference>
<feature type="region of interest" description="Disordered" evidence="1">
    <location>
        <begin position="85"/>
        <end position="111"/>
    </location>
</feature>
<dbReference type="AlphaFoldDB" id="A0A7R9BRU7"/>
<dbReference type="Pfam" id="PF02138">
    <property type="entry name" value="Beach"/>
    <property type="match status" value="1"/>
</dbReference>
<name>A0A7R9BRU7_9CRUS</name>
<feature type="domain" description="BEACH-type PH" evidence="3">
    <location>
        <begin position="582"/>
        <end position="680"/>
    </location>
</feature>
<keyword evidence="5" id="KW-1185">Reference proteome</keyword>
<dbReference type="CDD" id="cd01201">
    <property type="entry name" value="PH_BEACH"/>
    <property type="match status" value="2"/>
</dbReference>
<evidence type="ECO:0000256" key="1">
    <source>
        <dbReference type="SAM" id="MobiDB-lite"/>
    </source>
</evidence>
<dbReference type="EMBL" id="OA884171">
    <property type="protein sequence ID" value="CAD7280386.1"/>
    <property type="molecule type" value="Genomic_DNA"/>
</dbReference>
<dbReference type="InterPro" id="IPR050865">
    <property type="entry name" value="BEACH_Domain"/>
</dbReference>
<dbReference type="SMART" id="SM01026">
    <property type="entry name" value="Beach"/>
    <property type="match status" value="1"/>
</dbReference>
<evidence type="ECO:0000259" key="2">
    <source>
        <dbReference type="PROSITE" id="PS50197"/>
    </source>
</evidence>
<dbReference type="Proteomes" id="UP000678499">
    <property type="component" value="Unassembled WGS sequence"/>
</dbReference>
<organism evidence="4">
    <name type="scientific">Notodromas monacha</name>
    <dbReference type="NCBI Taxonomy" id="399045"/>
    <lineage>
        <taxon>Eukaryota</taxon>
        <taxon>Metazoa</taxon>
        <taxon>Ecdysozoa</taxon>
        <taxon>Arthropoda</taxon>
        <taxon>Crustacea</taxon>
        <taxon>Oligostraca</taxon>
        <taxon>Ostracoda</taxon>
        <taxon>Podocopa</taxon>
        <taxon>Podocopida</taxon>
        <taxon>Cypridocopina</taxon>
        <taxon>Cypridoidea</taxon>
        <taxon>Cyprididae</taxon>
        <taxon>Notodromas</taxon>
    </lineage>
</organism>
<evidence type="ECO:0000313" key="4">
    <source>
        <dbReference type="EMBL" id="CAD7280386.1"/>
    </source>
</evidence>
<dbReference type="InterPro" id="IPR000409">
    <property type="entry name" value="BEACH_dom"/>
</dbReference>
<dbReference type="SUPFAM" id="SSF50729">
    <property type="entry name" value="PH domain-like"/>
    <property type="match status" value="2"/>
</dbReference>
<dbReference type="GO" id="GO:0016020">
    <property type="term" value="C:membrane"/>
    <property type="evidence" value="ECO:0007669"/>
    <property type="project" value="TreeGrafter"/>
</dbReference>
<dbReference type="Gene3D" id="1.10.1540.10">
    <property type="entry name" value="BEACH domain"/>
    <property type="match status" value="2"/>
</dbReference>
<dbReference type="PROSITE" id="PS51783">
    <property type="entry name" value="PH_BEACH"/>
    <property type="match status" value="2"/>
</dbReference>
<dbReference type="SUPFAM" id="SSF81837">
    <property type="entry name" value="BEACH domain"/>
    <property type="match status" value="2"/>
</dbReference>
<feature type="domain" description="BEACH-type PH" evidence="3">
    <location>
        <begin position="133"/>
        <end position="231"/>
    </location>
</feature>
<feature type="region of interest" description="Disordered" evidence="1">
    <location>
        <begin position="534"/>
        <end position="558"/>
    </location>
</feature>
<dbReference type="GO" id="GO:0008104">
    <property type="term" value="P:intracellular protein localization"/>
    <property type="evidence" value="ECO:0007669"/>
    <property type="project" value="TreeGrafter"/>
</dbReference>
<dbReference type="InterPro" id="IPR023362">
    <property type="entry name" value="PH-BEACH_dom"/>
</dbReference>
<evidence type="ECO:0000313" key="5">
    <source>
        <dbReference type="Proteomes" id="UP000678499"/>
    </source>
</evidence>
<dbReference type="GO" id="GO:0019901">
    <property type="term" value="F:protein kinase binding"/>
    <property type="evidence" value="ECO:0007669"/>
    <property type="project" value="TreeGrafter"/>
</dbReference>
<dbReference type="Pfam" id="PF16057">
    <property type="entry name" value="DUF4800"/>
    <property type="match status" value="1"/>
</dbReference>
<sequence length="820" mass="93918">MCKKTWKLTKQFLEGPKGPWRAWNIPEQKWKLASHENAWRMRLRMMLNPSFDDHSQASKLRDNQGDYHRCSSDSVLPWGIAQKAVRRKNEAEDDEDEITEDDDSSVPSAPTTTAIQTMLGDHESPARRAGCPGSPMKILLSEDCFLVELMSTVRGKLDVNSSHMHFCDLSPFIEDVGRKDFWIPMNRLREIHLRRYNLRRSAVEFFLTDHSSHLINFPSTKSRNRVFRTLLGVRPPNLLSRSGRPPAHILKSSGLTQKWVNRQISNFQYLMHLNTIAGRTYNDLSQYPVFPWILADYDSGYLNLNDVSAFRDLSKPMGVVNPKNEAEVRQKYETFEDMSGTVPKFHYGTHYSNSAGVLHFLVRVEPFTSLHIDLQSGRRWWVRGEMTGNGDEFGFGLLLLGSVWRRFGNDRQDCWSVGAYECSWNQVANCCSVSIYHRLEHNDFRVVGWYRLVADTSAPNGVHCHFRSVEAVRTSDDASLSCMSASTSSSVVWMMLNPSFDDHSQASKLRDNQGDYHRCSSDSVLPWGIAQKAVRRKNETEDDEDEITEDDDSSVPSAPTTAAIQTMLGDHESPARRAGCPGSPMKILLSEDCFLVELMSTVRGKLDVNSSHMHFCDLSPFIEDVGRKDFWIPMNRLREIHLRRYNLRRSAVEFFLTDHSSHLINFPSTKSRNRVFRTLLGVRPPNLLSRSGRPPAHILKSSGLTQKWVNRQISNFQYLMHLNTIAASCMLLNSVIGHKGTYDRLILSPINLELLHSRKSLDSFGYPHHNPKNEAEVRQKYETFEDMSGWHGFKVMPCVMSLRRPQNVKNHAHLGKCRDV</sequence>
<dbReference type="Gene3D" id="2.30.29.30">
    <property type="entry name" value="Pleckstrin-homology domain (PH domain)/Phosphotyrosine-binding domain (PTB)"/>
    <property type="match status" value="2"/>
</dbReference>
<feature type="compositionally biased region" description="Acidic residues" evidence="1">
    <location>
        <begin position="540"/>
        <end position="553"/>
    </location>
</feature>
<proteinExistence type="predicted"/>
<dbReference type="GO" id="GO:0005829">
    <property type="term" value="C:cytosol"/>
    <property type="evidence" value="ECO:0007669"/>
    <property type="project" value="TreeGrafter"/>
</dbReference>
<feature type="domain" description="BEACH" evidence="2">
    <location>
        <begin position="244"/>
        <end position="576"/>
    </location>
</feature>
<dbReference type="InterPro" id="IPR011993">
    <property type="entry name" value="PH-like_dom_sf"/>
</dbReference>